<name>A0A4R2PA50_RHOSA</name>
<evidence type="ECO:0000313" key="6">
    <source>
        <dbReference type="Proteomes" id="UP000295399"/>
    </source>
</evidence>
<dbReference type="Proteomes" id="UP000295399">
    <property type="component" value="Unassembled WGS sequence"/>
</dbReference>
<organism evidence="5 6">
    <name type="scientific">Rhodothalassium salexigens DSM 2132</name>
    <dbReference type="NCBI Taxonomy" id="1188247"/>
    <lineage>
        <taxon>Bacteria</taxon>
        <taxon>Pseudomonadati</taxon>
        <taxon>Pseudomonadota</taxon>
        <taxon>Alphaproteobacteria</taxon>
        <taxon>Rhodothalassiales</taxon>
        <taxon>Rhodothalassiaceae</taxon>
        <taxon>Rhodothalassium</taxon>
    </lineage>
</organism>
<evidence type="ECO:0000256" key="3">
    <source>
        <dbReference type="ARBA" id="ARBA00022603"/>
    </source>
</evidence>
<keyword evidence="2" id="KW-0963">Cytoplasm</keyword>
<dbReference type="AlphaFoldDB" id="A0A4R2PA50"/>
<protein>
    <submittedName>
        <fullName evidence="5">Putative N6-adenine methyltransferase</fullName>
    </submittedName>
</protein>
<evidence type="ECO:0000313" key="5">
    <source>
        <dbReference type="EMBL" id="TCP31124.1"/>
    </source>
</evidence>
<dbReference type="Pfam" id="PF10237">
    <property type="entry name" value="N6-adenineMlase"/>
    <property type="match status" value="1"/>
</dbReference>
<evidence type="ECO:0000256" key="1">
    <source>
        <dbReference type="ARBA" id="ARBA00004496"/>
    </source>
</evidence>
<evidence type="ECO:0000256" key="4">
    <source>
        <dbReference type="ARBA" id="ARBA00022679"/>
    </source>
</evidence>
<dbReference type="GO" id="GO:0032259">
    <property type="term" value="P:methylation"/>
    <property type="evidence" value="ECO:0007669"/>
    <property type="project" value="UniProtKB-KW"/>
</dbReference>
<keyword evidence="4 5" id="KW-0808">Transferase</keyword>
<gene>
    <name evidence="5" type="ORF">EV659_11253</name>
</gene>
<dbReference type="GO" id="GO:0005737">
    <property type="term" value="C:cytoplasm"/>
    <property type="evidence" value="ECO:0007669"/>
    <property type="project" value="UniProtKB-SubCell"/>
</dbReference>
<dbReference type="InterPro" id="IPR041370">
    <property type="entry name" value="Mlase_EEF1AKMT1/ZCCHC4"/>
</dbReference>
<dbReference type="InParanoid" id="A0A4R2PA50"/>
<dbReference type="EMBL" id="SLXO01000012">
    <property type="protein sequence ID" value="TCP31124.1"/>
    <property type="molecule type" value="Genomic_DNA"/>
</dbReference>
<comment type="subcellular location">
    <subcellularLocation>
        <location evidence="1">Cytoplasm</location>
    </subcellularLocation>
</comment>
<keyword evidence="6" id="KW-1185">Reference proteome</keyword>
<proteinExistence type="predicted"/>
<evidence type="ECO:0000256" key="2">
    <source>
        <dbReference type="ARBA" id="ARBA00022490"/>
    </source>
</evidence>
<keyword evidence="3 5" id="KW-0489">Methyltransferase</keyword>
<reference evidence="5 6" key="1">
    <citation type="submission" date="2019-03" db="EMBL/GenBank/DDBJ databases">
        <title>Genomic Encyclopedia of Type Strains, Phase IV (KMG-IV): sequencing the most valuable type-strain genomes for metagenomic binning, comparative biology and taxonomic classification.</title>
        <authorList>
            <person name="Goeker M."/>
        </authorList>
    </citation>
    <scope>NUCLEOTIDE SEQUENCE [LARGE SCALE GENOMIC DNA]</scope>
    <source>
        <strain evidence="5 6">DSM 2132</strain>
    </source>
</reference>
<sequence>MTWFTPHVARDDAFVPPDFHIGQFFYDARTARRLADALDGYRAPCCLCTPRLAAEWHRRGRTVAALDIDTRFAFLPGFRRFDLNAPTAIDAVFDAMIFDPVFQAAATLRRPVELALKASRAHGPVDLFVTFPRERESDLLASFAEFELRPLRFPLVYNNVKPDQQHRFGLYGPYEPGAGPPSVA</sequence>
<accession>A0A4R2PA50</accession>
<comment type="caution">
    <text evidence="5">The sequence shown here is derived from an EMBL/GenBank/DDBJ whole genome shotgun (WGS) entry which is preliminary data.</text>
</comment>
<dbReference type="RefSeq" id="WP_165878909.1">
    <property type="nucleotide sequence ID" value="NZ_JACIGF010000012.1"/>
</dbReference>
<dbReference type="GO" id="GO:0008168">
    <property type="term" value="F:methyltransferase activity"/>
    <property type="evidence" value="ECO:0007669"/>
    <property type="project" value="UniProtKB-KW"/>
</dbReference>